<dbReference type="Pfam" id="PF00528">
    <property type="entry name" value="BPD_transp_1"/>
    <property type="match status" value="1"/>
</dbReference>
<gene>
    <name evidence="9" type="ORF">SAMN05216498_2207</name>
</gene>
<evidence type="ECO:0000256" key="3">
    <source>
        <dbReference type="ARBA" id="ARBA00022475"/>
    </source>
</evidence>
<keyword evidence="4 7" id="KW-0812">Transmembrane</keyword>
<proteinExistence type="inferred from homology"/>
<dbReference type="PANTHER" id="PTHR30151:SF0">
    <property type="entry name" value="ABC TRANSPORTER PERMEASE PROTEIN MJ0413-RELATED"/>
    <property type="match status" value="1"/>
</dbReference>
<evidence type="ECO:0000313" key="10">
    <source>
        <dbReference type="Proteomes" id="UP000199334"/>
    </source>
</evidence>
<protein>
    <submittedName>
        <fullName evidence="9">NitT/TauT family transport system permease protein</fullName>
    </submittedName>
</protein>
<evidence type="ECO:0000256" key="7">
    <source>
        <dbReference type="RuleBase" id="RU363032"/>
    </source>
</evidence>
<dbReference type="EMBL" id="FNIG01000004">
    <property type="protein sequence ID" value="SDN40336.1"/>
    <property type="molecule type" value="Genomic_DNA"/>
</dbReference>
<dbReference type="Proteomes" id="UP000199334">
    <property type="component" value="Unassembled WGS sequence"/>
</dbReference>
<evidence type="ECO:0000259" key="8">
    <source>
        <dbReference type="PROSITE" id="PS50928"/>
    </source>
</evidence>
<comment type="similarity">
    <text evidence="7">Belongs to the binding-protein-dependent transport system permease family.</text>
</comment>
<comment type="subcellular location">
    <subcellularLocation>
        <location evidence="1 7">Cell membrane</location>
        <topology evidence="1 7">Multi-pass membrane protein</topology>
    </subcellularLocation>
</comment>
<evidence type="ECO:0000256" key="2">
    <source>
        <dbReference type="ARBA" id="ARBA00022448"/>
    </source>
</evidence>
<evidence type="ECO:0000256" key="1">
    <source>
        <dbReference type="ARBA" id="ARBA00004651"/>
    </source>
</evidence>
<dbReference type="AlphaFoldDB" id="A0A1H0B3U5"/>
<feature type="transmembrane region" description="Helical" evidence="7">
    <location>
        <begin position="217"/>
        <end position="239"/>
    </location>
</feature>
<dbReference type="PROSITE" id="PS50928">
    <property type="entry name" value="ABC_TM1"/>
    <property type="match status" value="1"/>
</dbReference>
<feature type="transmembrane region" description="Helical" evidence="7">
    <location>
        <begin position="38"/>
        <end position="60"/>
    </location>
</feature>
<dbReference type="CDD" id="cd06261">
    <property type="entry name" value="TM_PBP2"/>
    <property type="match status" value="1"/>
</dbReference>
<evidence type="ECO:0000256" key="4">
    <source>
        <dbReference type="ARBA" id="ARBA00022692"/>
    </source>
</evidence>
<keyword evidence="10" id="KW-1185">Reference proteome</keyword>
<keyword evidence="6 7" id="KW-0472">Membrane</keyword>
<dbReference type="InterPro" id="IPR035906">
    <property type="entry name" value="MetI-like_sf"/>
</dbReference>
<evidence type="ECO:0000256" key="5">
    <source>
        <dbReference type="ARBA" id="ARBA00022989"/>
    </source>
</evidence>
<dbReference type="PANTHER" id="PTHR30151">
    <property type="entry name" value="ALKANE SULFONATE ABC TRANSPORTER-RELATED, MEMBRANE SUBUNIT"/>
    <property type="match status" value="1"/>
</dbReference>
<keyword evidence="3" id="KW-1003">Cell membrane</keyword>
<dbReference type="SUPFAM" id="SSF161098">
    <property type="entry name" value="MetI-like"/>
    <property type="match status" value="1"/>
</dbReference>
<evidence type="ECO:0000256" key="6">
    <source>
        <dbReference type="ARBA" id="ARBA00023136"/>
    </source>
</evidence>
<dbReference type="STRING" id="237069.SAMN05216498_2207"/>
<feature type="domain" description="ABC transmembrane type-1" evidence="8">
    <location>
        <begin position="88"/>
        <end position="268"/>
    </location>
</feature>
<reference evidence="9 10" key="1">
    <citation type="submission" date="2016-10" db="EMBL/GenBank/DDBJ databases">
        <authorList>
            <person name="de Groot N.N."/>
        </authorList>
    </citation>
    <scope>NUCLEOTIDE SEQUENCE [LARGE SCALE GENOMIC DNA]</scope>
    <source>
        <strain evidence="9 10">CGMCC 1.3442</strain>
    </source>
</reference>
<feature type="transmembrane region" description="Helical" evidence="7">
    <location>
        <begin position="126"/>
        <end position="148"/>
    </location>
</feature>
<feature type="transmembrane region" description="Helical" evidence="7">
    <location>
        <begin position="92"/>
        <end position="114"/>
    </location>
</feature>
<dbReference type="Gene3D" id="1.10.3720.10">
    <property type="entry name" value="MetI-like"/>
    <property type="match status" value="1"/>
</dbReference>
<dbReference type="GO" id="GO:0055085">
    <property type="term" value="P:transmembrane transport"/>
    <property type="evidence" value="ECO:0007669"/>
    <property type="project" value="InterPro"/>
</dbReference>
<sequence length="279" mass="30924">MHRMKRRGDRAVEELNKAVEVEKEGLRRRQRNNRIKQVLTISSPIFMLLIWEVLSQTAIIDPRFFPPPTKIIETLVGMGTSGELFEHVQVSLIRILAGFLLGVIPAITLGLLMGMYSAIRHFFSPLIMALMPIPTLALLPLILIIFGIGEFSKIVTIAASVFFPVVINTAAGVTNIDKIYADVAKNYGANPTDFFLKIALPGAMPVMMEGIQMGQAIALLTIVAAEMIGANSGIGYVIWMNYKAFLIPEMFVGLILISFFGYLFSLLLRGLQSKLIPWK</sequence>
<dbReference type="InterPro" id="IPR000515">
    <property type="entry name" value="MetI-like"/>
</dbReference>
<dbReference type="GO" id="GO:0005886">
    <property type="term" value="C:plasma membrane"/>
    <property type="evidence" value="ECO:0007669"/>
    <property type="project" value="UniProtKB-SubCell"/>
</dbReference>
<organism evidence="9 10">
    <name type="scientific">Tenuibacillus multivorans</name>
    <dbReference type="NCBI Taxonomy" id="237069"/>
    <lineage>
        <taxon>Bacteria</taxon>
        <taxon>Bacillati</taxon>
        <taxon>Bacillota</taxon>
        <taxon>Bacilli</taxon>
        <taxon>Bacillales</taxon>
        <taxon>Bacillaceae</taxon>
        <taxon>Tenuibacillus</taxon>
    </lineage>
</organism>
<name>A0A1H0B3U5_9BACI</name>
<keyword evidence="5 7" id="KW-1133">Transmembrane helix</keyword>
<feature type="transmembrane region" description="Helical" evidence="7">
    <location>
        <begin position="251"/>
        <end position="271"/>
    </location>
</feature>
<accession>A0A1H0B3U5</accession>
<evidence type="ECO:0000313" key="9">
    <source>
        <dbReference type="EMBL" id="SDN40336.1"/>
    </source>
</evidence>
<feature type="transmembrane region" description="Helical" evidence="7">
    <location>
        <begin position="154"/>
        <end position="176"/>
    </location>
</feature>
<keyword evidence="2 7" id="KW-0813">Transport</keyword>